<protein>
    <recommendedName>
        <fullName evidence="5">Pentapeptide MXKDX repeat protein</fullName>
    </recommendedName>
</protein>
<evidence type="ECO:0000313" key="4">
    <source>
        <dbReference type="Proteomes" id="UP000637774"/>
    </source>
</evidence>
<name>A0ABQ1ZY99_9BACT</name>
<gene>
    <name evidence="3" type="ORF">GCM10011495_10590</name>
</gene>
<evidence type="ECO:0000256" key="2">
    <source>
        <dbReference type="SAM" id="SignalP"/>
    </source>
</evidence>
<sequence>MMKNLLKLASAAALSCTFLMAHAQQGDGKMMKKDEKMASGKMADGKTQVKMHDGKMHNGNMTHKATMNKNGKMISKDKM</sequence>
<feature type="compositionally biased region" description="Polar residues" evidence="1">
    <location>
        <begin position="59"/>
        <end position="69"/>
    </location>
</feature>
<evidence type="ECO:0000256" key="1">
    <source>
        <dbReference type="SAM" id="MobiDB-lite"/>
    </source>
</evidence>
<feature type="signal peptide" evidence="2">
    <location>
        <begin position="1"/>
        <end position="23"/>
    </location>
</feature>
<dbReference type="Proteomes" id="UP000637774">
    <property type="component" value="Unassembled WGS sequence"/>
</dbReference>
<keyword evidence="4" id="KW-1185">Reference proteome</keyword>
<accession>A0ABQ1ZY99</accession>
<keyword evidence="2" id="KW-0732">Signal</keyword>
<proteinExistence type="predicted"/>
<dbReference type="EMBL" id="BMGY01000007">
    <property type="protein sequence ID" value="GGH82411.1"/>
    <property type="molecule type" value="Genomic_DNA"/>
</dbReference>
<reference evidence="4" key="1">
    <citation type="journal article" date="2019" name="Int. J. Syst. Evol. Microbiol.">
        <title>The Global Catalogue of Microorganisms (GCM) 10K type strain sequencing project: providing services to taxonomists for standard genome sequencing and annotation.</title>
        <authorList>
            <consortium name="The Broad Institute Genomics Platform"/>
            <consortium name="The Broad Institute Genome Sequencing Center for Infectious Disease"/>
            <person name="Wu L."/>
            <person name="Ma J."/>
        </authorList>
    </citation>
    <scope>NUCLEOTIDE SEQUENCE [LARGE SCALE GENOMIC DNA]</scope>
    <source>
        <strain evidence="4">CGMCC 1.14966</strain>
    </source>
</reference>
<evidence type="ECO:0008006" key="5">
    <source>
        <dbReference type="Google" id="ProtNLM"/>
    </source>
</evidence>
<dbReference type="RefSeq" id="WP_229748825.1">
    <property type="nucleotide sequence ID" value="NZ_BMGY01000007.1"/>
</dbReference>
<evidence type="ECO:0000313" key="3">
    <source>
        <dbReference type="EMBL" id="GGH82411.1"/>
    </source>
</evidence>
<feature type="chain" id="PRO_5046770104" description="Pentapeptide MXKDX repeat protein" evidence="2">
    <location>
        <begin position="24"/>
        <end position="79"/>
    </location>
</feature>
<feature type="region of interest" description="Disordered" evidence="1">
    <location>
        <begin position="55"/>
        <end position="79"/>
    </location>
</feature>
<comment type="caution">
    <text evidence="3">The sequence shown here is derived from an EMBL/GenBank/DDBJ whole genome shotgun (WGS) entry which is preliminary data.</text>
</comment>
<organism evidence="3 4">
    <name type="scientific">Hymenobacter frigidus</name>
    <dbReference type="NCBI Taxonomy" id="1524095"/>
    <lineage>
        <taxon>Bacteria</taxon>
        <taxon>Pseudomonadati</taxon>
        <taxon>Bacteroidota</taxon>
        <taxon>Cytophagia</taxon>
        <taxon>Cytophagales</taxon>
        <taxon>Hymenobacteraceae</taxon>
        <taxon>Hymenobacter</taxon>
    </lineage>
</organism>